<dbReference type="GO" id="GO:0048193">
    <property type="term" value="P:Golgi vesicle transport"/>
    <property type="evidence" value="ECO:0007669"/>
    <property type="project" value="InterPro"/>
</dbReference>
<evidence type="ECO:0000256" key="8">
    <source>
        <dbReference type="PIRNR" id="PIRNR018293"/>
    </source>
</evidence>
<evidence type="ECO:0000256" key="7">
    <source>
        <dbReference type="ARBA" id="ARBA00023034"/>
    </source>
</evidence>
<dbReference type="STRING" id="56408.A0A1E5RA17"/>
<evidence type="ECO:0000313" key="9">
    <source>
        <dbReference type="EMBL" id="OEJ83727.1"/>
    </source>
</evidence>
<dbReference type="GO" id="GO:0005783">
    <property type="term" value="C:endoplasmic reticulum"/>
    <property type="evidence" value="ECO:0007669"/>
    <property type="project" value="UniProtKB-SubCell"/>
</dbReference>
<dbReference type="AlphaFoldDB" id="A0A1E5RA17"/>
<evidence type="ECO:0000256" key="3">
    <source>
        <dbReference type="ARBA" id="ARBA00006218"/>
    </source>
</evidence>
<protein>
    <recommendedName>
        <fullName evidence="8">Trafficking protein particle complex subunit BET3</fullName>
    </recommendedName>
</protein>
<keyword evidence="6 8" id="KW-0931">ER-Golgi transport</keyword>
<comment type="similarity">
    <text evidence="3 8">Belongs to the TRAPP small subunits family. BET3 subfamily.</text>
</comment>
<keyword evidence="10" id="KW-1185">Reference proteome</keyword>
<keyword evidence="4 8" id="KW-0813">Transport</keyword>
<dbReference type="OrthoDB" id="10262857at2759"/>
<dbReference type="FunCoup" id="A0A1E5RA17">
    <property type="interactions" value="1047"/>
</dbReference>
<evidence type="ECO:0000256" key="2">
    <source>
        <dbReference type="ARBA" id="ARBA00004240"/>
    </source>
</evidence>
<evidence type="ECO:0000256" key="1">
    <source>
        <dbReference type="ARBA" id="ARBA00004222"/>
    </source>
</evidence>
<gene>
    <name evidence="9" type="ORF">AWRI3579_g2532</name>
</gene>
<proteinExistence type="inferred from homology"/>
<reference evidence="10" key="1">
    <citation type="journal article" date="2016" name="Genome Announc.">
        <title>Genome sequences of three species of Hanseniaspora isolated from spontaneous wine fermentations.</title>
        <authorList>
            <person name="Sternes P.R."/>
            <person name="Lee D."/>
            <person name="Kutyna D.R."/>
            <person name="Borneman A.R."/>
        </authorList>
    </citation>
    <scope>NUCLEOTIDE SEQUENCE [LARGE SCALE GENOMIC DNA]</scope>
    <source>
        <strain evidence="10">AWRI3579</strain>
    </source>
</reference>
<evidence type="ECO:0000256" key="5">
    <source>
        <dbReference type="ARBA" id="ARBA00022824"/>
    </source>
</evidence>
<name>A0A1E5RA17_9ASCO</name>
<organism evidence="9 10">
    <name type="scientific">Hanseniaspora osmophila</name>
    <dbReference type="NCBI Taxonomy" id="56408"/>
    <lineage>
        <taxon>Eukaryota</taxon>
        <taxon>Fungi</taxon>
        <taxon>Dikarya</taxon>
        <taxon>Ascomycota</taxon>
        <taxon>Saccharomycotina</taxon>
        <taxon>Saccharomycetes</taxon>
        <taxon>Saccharomycodales</taxon>
        <taxon>Saccharomycodaceae</taxon>
        <taxon>Hanseniaspora</taxon>
    </lineage>
</organism>
<dbReference type="SUPFAM" id="SSF111126">
    <property type="entry name" value="Ligand-binding domain in the NO signalling and Golgi transport"/>
    <property type="match status" value="1"/>
</dbReference>
<dbReference type="PANTHER" id="PTHR13048">
    <property type="entry name" value="TRAFFICKING PROTEIN PARTICLE COMPLEX SUBUNIT 3"/>
    <property type="match status" value="1"/>
</dbReference>
<dbReference type="FunFam" id="3.30.1380.20:FF:000001">
    <property type="entry name" value="Trafficking protein particle complex subunit BET3"/>
    <property type="match status" value="1"/>
</dbReference>
<dbReference type="CDD" id="cd14942">
    <property type="entry name" value="TRAPPC3_bet3"/>
    <property type="match status" value="1"/>
</dbReference>
<dbReference type="EMBL" id="LPNM01000008">
    <property type="protein sequence ID" value="OEJ83727.1"/>
    <property type="molecule type" value="Genomic_DNA"/>
</dbReference>
<keyword evidence="5" id="KW-0256">Endoplasmic reticulum</keyword>
<dbReference type="GO" id="GO:0005794">
    <property type="term" value="C:Golgi apparatus"/>
    <property type="evidence" value="ECO:0007669"/>
    <property type="project" value="UniProtKB-SubCell"/>
</dbReference>
<dbReference type="GO" id="GO:0016236">
    <property type="term" value="P:macroautophagy"/>
    <property type="evidence" value="ECO:0007669"/>
    <property type="project" value="UniProtKB-ARBA"/>
</dbReference>
<evidence type="ECO:0000256" key="6">
    <source>
        <dbReference type="ARBA" id="ARBA00022892"/>
    </source>
</evidence>
<dbReference type="GO" id="GO:0030008">
    <property type="term" value="C:TRAPP complex"/>
    <property type="evidence" value="ECO:0007669"/>
    <property type="project" value="InterPro"/>
</dbReference>
<dbReference type="Gene3D" id="3.30.1380.20">
    <property type="entry name" value="Trafficking protein particle complex subunit 3"/>
    <property type="match status" value="1"/>
</dbReference>
<accession>A0A1E5RA17</accession>
<comment type="caution">
    <text evidence="9">The sequence shown here is derived from an EMBL/GenBank/DDBJ whole genome shotgun (WGS) entry which is preliminary data.</text>
</comment>
<evidence type="ECO:0000313" key="10">
    <source>
        <dbReference type="Proteomes" id="UP000095728"/>
    </source>
</evidence>
<sequence length="203" mass="22860">MDKAKQYRAIGDDIWANRTLKINAELLALTYGSIVGQLTREYKNDFTKINEKLRAMGYNIGVRLVEDFYARSAMGRCRTIEETGLVLTQVAFKMFLNVTPQIQVINETELHIFLNENPLSAFVELPPFDEDDLEVDKSGDGSGKSSQLWYSNILCGVIKGALEQVAIDCEVEFVRDVLLGDHTTELRISGFKFLKDEVPAGED</sequence>
<dbReference type="PIRSF" id="PIRSF018293">
    <property type="entry name" value="TRAPP_I_complex_Bet3"/>
    <property type="match status" value="1"/>
</dbReference>
<dbReference type="InterPro" id="IPR024096">
    <property type="entry name" value="NO_sig/Golgi_transp_ligand-bd"/>
</dbReference>
<dbReference type="Pfam" id="PF04051">
    <property type="entry name" value="TRAPP"/>
    <property type="match status" value="1"/>
</dbReference>
<dbReference type="Proteomes" id="UP000095728">
    <property type="component" value="Unassembled WGS sequence"/>
</dbReference>
<dbReference type="InterPro" id="IPR016721">
    <property type="entry name" value="Bet3"/>
</dbReference>
<dbReference type="InParanoid" id="A0A1E5RA17"/>
<evidence type="ECO:0000256" key="4">
    <source>
        <dbReference type="ARBA" id="ARBA00022448"/>
    </source>
</evidence>
<dbReference type="InterPro" id="IPR007194">
    <property type="entry name" value="TRAPP_component"/>
</dbReference>
<keyword evidence="7 8" id="KW-0333">Golgi apparatus</keyword>
<comment type="subcellular location">
    <subcellularLocation>
        <location evidence="2">Endoplasmic reticulum</location>
    </subcellularLocation>
    <subcellularLocation>
        <location evidence="1 8">Golgi apparatus</location>
        <location evidence="1 8">cis-Golgi network</location>
    </subcellularLocation>
</comment>